<reference evidence="4 5" key="1">
    <citation type="submission" date="2014-03" db="EMBL/GenBank/DDBJ databases">
        <title>Genome sequence of the diesel-degrader and plant-growth promoter Acinetobacter oleivorans PF-1 isolated from the roots of poplar tree.</title>
        <authorList>
            <person name="Gkorezis P."/>
            <person name="van Hamme J."/>
            <person name="Rineau F."/>
            <person name="Vangronsveld J."/>
            <person name="Francetti A."/>
        </authorList>
    </citation>
    <scope>NUCLEOTIDE SEQUENCE [LARGE SCALE GENOMIC DNA]</scope>
    <source>
        <strain evidence="4 5">PF1</strain>
    </source>
</reference>
<dbReference type="AlphaFoldDB" id="A0A0B2UCI9"/>
<dbReference type="PANTHER" id="PTHR30469">
    <property type="entry name" value="MULTIDRUG RESISTANCE PROTEIN MDTA"/>
    <property type="match status" value="1"/>
</dbReference>
<comment type="caution">
    <text evidence="4">The sequence shown here is derived from an EMBL/GenBank/DDBJ whole genome shotgun (WGS) entry which is preliminary data.</text>
</comment>
<dbReference type="NCBIfam" id="TIGR01730">
    <property type="entry name" value="RND_mfp"/>
    <property type="match status" value="1"/>
</dbReference>
<dbReference type="Pfam" id="PF25973">
    <property type="entry name" value="BSH_CzcB"/>
    <property type="match status" value="1"/>
</dbReference>
<dbReference type="GO" id="GO:1990281">
    <property type="term" value="C:efflux pump complex"/>
    <property type="evidence" value="ECO:0007669"/>
    <property type="project" value="TreeGrafter"/>
</dbReference>
<evidence type="ECO:0000256" key="1">
    <source>
        <dbReference type="ARBA" id="ARBA00009477"/>
    </source>
</evidence>
<dbReference type="Gene3D" id="2.40.30.170">
    <property type="match status" value="1"/>
</dbReference>
<gene>
    <name evidence="4" type="ORF">DH17_17335</name>
</gene>
<feature type="chain" id="PRO_5002095500" evidence="2">
    <location>
        <begin position="25"/>
        <end position="372"/>
    </location>
</feature>
<evidence type="ECO:0000256" key="2">
    <source>
        <dbReference type="SAM" id="SignalP"/>
    </source>
</evidence>
<dbReference type="EMBL" id="JHQK01000008">
    <property type="protein sequence ID" value="KHN66757.1"/>
    <property type="molecule type" value="Genomic_DNA"/>
</dbReference>
<accession>A0A0B2UCI9</accession>
<sequence>MHKMHLTPSTIFKLSIISLCLILAACNQQETNKTTASAPAKIELIPQDLIAVKEGALDSETAFTGTIRAVQQSSIQAQVSATATTVTTNVGQKVQKGQVLVRLNNQDNVARLAQARANLASTQSQAELARNLMNRKQRLFNQGFIARVEFEQSQVDYKGQLESVKAQQANVDIARKADQDGIITSPISGVITKRQVEPGQTVSVGQTLFEIVNPDQLEIQAKLPIEQQSALKVGSSIQYQIQGNSKQLNATLTRISPVADQDSRQIEFFAVPKEKIDSLSIGAFINGNILRSDTQHGQTIPLDSIQNMQHDPFVWVVRNHTIQKVKIRVIEQRYNDNIALVDGLQNTDLVSRIQFEDSDINKKVTVTTEKNK</sequence>
<dbReference type="Gene3D" id="2.40.50.100">
    <property type="match status" value="1"/>
</dbReference>
<protein>
    <submittedName>
        <fullName evidence="4">Hemolysin D</fullName>
    </submittedName>
</protein>
<name>A0A0B2UCI9_9GAMM</name>
<comment type="similarity">
    <text evidence="1">Belongs to the membrane fusion protein (MFP) (TC 8.A.1) family.</text>
</comment>
<evidence type="ECO:0000259" key="3">
    <source>
        <dbReference type="Pfam" id="PF25973"/>
    </source>
</evidence>
<dbReference type="GO" id="GO:0015562">
    <property type="term" value="F:efflux transmembrane transporter activity"/>
    <property type="evidence" value="ECO:0007669"/>
    <property type="project" value="TreeGrafter"/>
</dbReference>
<dbReference type="Proteomes" id="UP000031012">
    <property type="component" value="Unassembled WGS sequence"/>
</dbReference>
<dbReference type="InterPro" id="IPR006143">
    <property type="entry name" value="RND_pump_MFP"/>
</dbReference>
<dbReference type="InterPro" id="IPR058647">
    <property type="entry name" value="BSH_CzcB-like"/>
</dbReference>
<organism evidence="4 5">
    <name type="scientific">Acinetobacter oleivorans</name>
    <dbReference type="NCBI Taxonomy" id="1148157"/>
    <lineage>
        <taxon>Bacteria</taxon>
        <taxon>Pseudomonadati</taxon>
        <taxon>Pseudomonadota</taxon>
        <taxon>Gammaproteobacteria</taxon>
        <taxon>Moraxellales</taxon>
        <taxon>Moraxellaceae</taxon>
        <taxon>Acinetobacter</taxon>
    </lineage>
</organism>
<feature type="signal peptide" evidence="2">
    <location>
        <begin position="1"/>
        <end position="24"/>
    </location>
</feature>
<dbReference type="Gene3D" id="2.40.420.20">
    <property type="match status" value="1"/>
</dbReference>
<keyword evidence="2" id="KW-0732">Signal</keyword>
<feature type="domain" description="CzcB-like barrel-sandwich hybrid" evidence="3">
    <location>
        <begin position="73"/>
        <end position="212"/>
    </location>
</feature>
<dbReference type="Gene3D" id="1.10.287.470">
    <property type="entry name" value="Helix hairpin bin"/>
    <property type="match status" value="1"/>
</dbReference>
<evidence type="ECO:0000313" key="5">
    <source>
        <dbReference type="Proteomes" id="UP000031012"/>
    </source>
</evidence>
<dbReference type="SUPFAM" id="SSF111369">
    <property type="entry name" value="HlyD-like secretion proteins"/>
    <property type="match status" value="1"/>
</dbReference>
<proteinExistence type="inferred from homology"/>
<evidence type="ECO:0000313" key="4">
    <source>
        <dbReference type="EMBL" id="KHN66757.1"/>
    </source>
</evidence>
<dbReference type="PROSITE" id="PS51257">
    <property type="entry name" value="PROKAR_LIPOPROTEIN"/>
    <property type="match status" value="1"/>
</dbReference>
<dbReference type="PANTHER" id="PTHR30469:SF33">
    <property type="entry name" value="SLR1207 PROTEIN"/>
    <property type="match status" value="1"/>
</dbReference>